<organism evidence="1 2">
    <name type="scientific">Plasmodium yoelii yoelii</name>
    <dbReference type="NCBI Taxonomy" id="73239"/>
    <lineage>
        <taxon>Eukaryota</taxon>
        <taxon>Sar</taxon>
        <taxon>Alveolata</taxon>
        <taxon>Apicomplexa</taxon>
        <taxon>Aconoidasida</taxon>
        <taxon>Haemosporida</taxon>
        <taxon>Plasmodiidae</taxon>
        <taxon>Plasmodium</taxon>
        <taxon>Plasmodium (Vinckeia)</taxon>
    </lineage>
</organism>
<dbReference type="EMBL" id="AABL01001270">
    <property type="protein sequence ID" value="EAA16066.1"/>
    <property type="molecule type" value="Genomic_DNA"/>
</dbReference>
<dbReference type="InParanoid" id="Q7RGW0"/>
<comment type="caution">
    <text evidence="1">The sequence shown here is derived from an EMBL/GenBank/DDBJ whole genome shotgun (WGS) entry which is preliminary data.</text>
</comment>
<evidence type="ECO:0000313" key="1">
    <source>
        <dbReference type="EMBL" id="EAA16066.1"/>
    </source>
</evidence>
<dbReference type="AlphaFoldDB" id="Q7RGW0"/>
<keyword evidence="2" id="KW-1185">Reference proteome</keyword>
<dbReference type="PaxDb" id="73239-Q7RGW0"/>
<evidence type="ECO:0000313" key="2">
    <source>
        <dbReference type="Proteomes" id="UP000008553"/>
    </source>
</evidence>
<name>Q7RGW0_PLAYO</name>
<protein>
    <submittedName>
        <fullName evidence="1">Uncharacterized protein</fullName>
    </submittedName>
</protein>
<gene>
    <name evidence="1" type="ORF">PY04236</name>
</gene>
<accession>Q7RGW0</accession>
<reference evidence="1 2" key="1">
    <citation type="journal article" date="2002" name="Nature">
        <title>Genome sequence and comparative analysis of the model rodent malaria parasite Plasmodium yoelii yoelii.</title>
        <authorList>
            <person name="Carlton J.M."/>
            <person name="Angiuoli S.V."/>
            <person name="Suh B.B."/>
            <person name="Kooij T.W."/>
            <person name="Pertea M."/>
            <person name="Silva J.C."/>
            <person name="Ermolaeva M.D."/>
            <person name="Allen J.E."/>
            <person name="Selengut J.D."/>
            <person name="Koo H.L."/>
            <person name="Peterson J.D."/>
            <person name="Pop M."/>
            <person name="Kosack D.S."/>
            <person name="Shumway M.F."/>
            <person name="Bidwell S.L."/>
            <person name="Shallom S.J."/>
            <person name="van Aken S.E."/>
            <person name="Riedmuller S.B."/>
            <person name="Feldblyum T.V."/>
            <person name="Cho J.K."/>
            <person name="Quackenbush J."/>
            <person name="Sedegah M."/>
            <person name="Shoaibi A."/>
            <person name="Cummings L.M."/>
            <person name="Florens L."/>
            <person name="Yates J.R."/>
            <person name="Raine J.D."/>
            <person name="Sinden R.E."/>
            <person name="Harris M.A."/>
            <person name="Cunningham D.A."/>
            <person name="Preiser P.R."/>
            <person name="Bergman L.W."/>
            <person name="Vaidya A.B."/>
            <person name="van Lin L.H."/>
            <person name="Janse C.J."/>
            <person name="Waters A.P."/>
            <person name="Smith H.O."/>
            <person name="White O.R."/>
            <person name="Salzberg S.L."/>
            <person name="Venter J.C."/>
            <person name="Fraser C.M."/>
            <person name="Hoffman S.L."/>
            <person name="Gardner M.J."/>
            <person name="Carucci D.J."/>
        </authorList>
    </citation>
    <scope>NUCLEOTIDE SEQUENCE [LARGE SCALE GENOMIC DNA]</scope>
    <source>
        <strain evidence="1 2">17XNL</strain>
    </source>
</reference>
<proteinExistence type="predicted"/>
<sequence length="16" mass="1937">MLYCRFSIDIACIYIL</sequence>
<dbReference type="Proteomes" id="UP000008553">
    <property type="component" value="Unassembled WGS sequence"/>
</dbReference>